<dbReference type="EMBL" id="JH921445">
    <property type="protein sequence ID" value="EKD14543.1"/>
    <property type="molecule type" value="Genomic_DNA"/>
</dbReference>
<evidence type="ECO:0000256" key="6">
    <source>
        <dbReference type="ARBA" id="ARBA00023004"/>
    </source>
</evidence>
<dbReference type="PANTHER" id="PTHR33577">
    <property type="entry name" value="STERIGMATOCYSTIN BIOSYNTHESIS PEROXIDASE STCC-RELATED"/>
    <property type="match status" value="1"/>
</dbReference>
<dbReference type="GO" id="GO:0046872">
    <property type="term" value="F:metal ion binding"/>
    <property type="evidence" value="ECO:0007669"/>
    <property type="project" value="UniProtKB-KW"/>
</dbReference>
<accession>K1X108</accession>
<name>K1X108_MARBU</name>
<feature type="chain" id="PRO_5003853248" evidence="9">
    <location>
        <begin position="21"/>
        <end position="438"/>
    </location>
</feature>
<keyword evidence="5" id="KW-0560">Oxidoreductase</keyword>
<feature type="signal peptide" evidence="9">
    <location>
        <begin position="1"/>
        <end position="20"/>
    </location>
</feature>
<keyword evidence="6" id="KW-0408">Iron</keyword>
<dbReference type="InterPro" id="IPR036851">
    <property type="entry name" value="Chloroperoxidase-like_sf"/>
</dbReference>
<proteinExistence type="inferred from homology"/>
<dbReference type="Proteomes" id="UP000006753">
    <property type="component" value="Unassembled WGS sequence"/>
</dbReference>
<evidence type="ECO:0000256" key="4">
    <source>
        <dbReference type="ARBA" id="ARBA00022723"/>
    </source>
</evidence>
<comment type="cofactor">
    <cofactor evidence="1">
        <name>heme b</name>
        <dbReference type="ChEBI" id="CHEBI:60344"/>
    </cofactor>
</comment>
<comment type="similarity">
    <text evidence="7">Belongs to the chloroperoxidase family.</text>
</comment>
<dbReference type="GeneID" id="18763199"/>
<sequence>MKYSLVSIALAAEVIVPATAFPFVVSQPGVDSSLLARQQPDVLHAGGLPPCPYTPWSDHVPAVGISERFPYNGAKDGKPGKGVGGYQVPADGDTDHEFRKPGPGDIRGPCPGLNAAANHGFLARDGVTTFNELVDAQQNMYNMGHDLAVLLASLSLITQSGDQVTERVSIGCDATNRTSRDPAVTGPQPGLSGHNRIEGDTSLARNDNYLGHGDNVSFNGTLFKMMTDVTGGVYNREGMAKYRYLRYQESLRDNPTFYFGPLTMLLYGAASFLYEVMPSGTNNYTPDKATIMTFFGVTPSEDGSTYVFNNDERLPANYTNRVAPYGIIDINREIIAQYTMFPVPFHGTPGPDGFDITNLRKPIENGKTAHRLSQTQKSIADSLSQVSVPCMLYELMTLSIPTARPGGFLTPAFDKLTSVITSLTSDMKNFGCNTAPTQ</sequence>
<gene>
    <name evidence="11" type="ORF">MBM_07264</name>
</gene>
<evidence type="ECO:0000256" key="7">
    <source>
        <dbReference type="ARBA" id="ARBA00025795"/>
    </source>
</evidence>
<evidence type="ECO:0000313" key="12">
    <source>
        <dbReference type="Proteomes" id="UP000006753"/>
    </source>
</evidence>
<dbReference type="KEGG" id="mbe:MBM_07264"/>
<organism evidence="11 12">
    <name type="scientific">Marssonina brunnea f. sp. multigermtubi (strain MB_m1)</name>
    <name type="common">Marssonina leaf spot fungus</name>
    <dbReference type="NCBI Taxonomy" id="1072389"/>
    <lineage>
        <taxon>Eukaryota</taxon>
        <taxon>Fungi</taxon>
        <taxon>Dikarya</taxon>
        <taxon>Ascomycota</taxon>
        <taxon>Pezizomycotina</taxon>
        <taxon>Leotiomycetes</taxon>
        <taxon>Helotiales</taxon>
        <taxon>Drepanopezizaceae</taxon>
        <taxon>Drepanopeziza</taxon>
    </lineage>
</organism>
<evidence type="ECO:0000256" key="8">
    <source>
        <dbReference type="SAM" id="MobiDB-lite"/>
    </source>
</evidence>
<dbReference type="OrthoDB" id="407298at2759"/>
<dbReference type="OMA" id="EKIPANW"/>
<dbReference type="Gene3D" id="1.10.489.10">
    <property type="entry name" value="Chloroperoxidase-like"/>
    <property type="match status" value="1"/>
</dbReference>
<keyword evidence="3" id="KW-0349">Heme</keyword>
<evidence type="ECO:0000256" key="5">
    <source>
        <dbReference type="ARBA" id="ARBA00023002"/>
    </source>
</evidence>
<keyword evidence="12" id="KW-1185">Reference proteome</keyword>
<keyword evidence="9" id="KW-0732">Signal</keyword>
<keyword evidence="2" id="KW-0575">Peroxidase</keyword>
<dbReference type="InParanoid" id="K1X108"/>
<feature type="domain" description="Heme haloperoxidase family profile" evidence="10">
    <location>
        <begin position="94"/>
        <end position="332"/>
    </location>
</feature>
<dbReference type="InterPro" id="IPR000028">
    <property type="entry name" value="Chloroperoxidase"/>
</dbReference>
<feature type="region of interest" description="Disordered" evidence="8">
    <location>
        <begin position="175"/>
        <end position="194"/>
    </location>
</feature>
<dbReference type="GO" id="GO:0004601">
    <property type="term" value="F:peroxidase activity"/>
    <property type="evidence" value="ECO:0007669"/>
    <property type="project" value="UniProtKB-KW"/>
</dbReference>
<dbReference type="SUPFAM" id="SSF47571">
    <property type="entry name" value="Cloroperoxidase"/>
    <property type="match status" value="1"/>
</dbReference>
<keyword evidence="4" id="KW-0479">Metal-binding</keyword>
<dbReference type="AlphaFoldDB" id="K1X108"/>
<evidence type="ECO:0000256" key="1">
    <source>
        <dbReference type="ARBA" id="ARBA00001970"/>
    </source>
</evidence>
<evidence type="ECO:0000259" key="10">
    <source>
        <dbReference type="PROSITE" id="PS51405"/>
    </source>
</evidence>
<dbReference type="eggNOG" id="ENOG502S6CG">
    <property type="taxonomic scope" value="Eukaryota"/>
</dbReference>
<dbReference type="RefSeq" id="XP_007295153.1">
    <property type="nucleotide sequence ID" value="XM_007295091.1"/>
</dbReference>
<evidence type="ECO:0000256" key="2">
    <source>
        <dbReference type="ARBA" id="ARBA00022559"/>
    </source>
</evidence>
<dbReference type="PANTHER" id="PTHR33577:SF15">
    <property type="entry name" value="HEME HALOPEROXIDASE FAMILY PROFILE DOMAIN-CONTAINING PROTEIN"/>
    <property type="match status" value="1"/>
</dbReference>
<evidence type="ECO:0000313" key="11">
    <source>
        <dbReference type="EMBL" id="EKD14543.1"/>
    </source>
</evidence>
<dbReference type="Pfam" id="PF01328">
    <property type="entry name" value="Peroxidase_2"/>
    <property type="match status" value="1"/>
</dbReference>
<reference evidence="11 12" key="1">
    <citation type="journal article" date="2012" name="BMC Genomics">
        <title>Sequencing the genome of Marssonina brunnea reveals fungus-poplar co-evolution.</title>
        <authorList>
            <person name="Zhu S."/>
            <person name="Cao Y.-Z."/>
            <person name="Jiang C."/>
            <person name="Tan B.-Y."/>
            <person name="Wang Z."/>
            <person name="Feng S."/>
            <person name="Zhang L."/>
            <person name="Su X.-H."/>
            <person name="Brejova B."/>
            <person name="Vinar T."/>
            <person name="Xu M."/>
            <person name="Wang M.-X."/>
            <person name="Zhang S.-G."/>
            <person name="Huang M.-R."/>
            <person name="Wu R."/>
            <person name="Zhou Y."/>
        </authorList>
    </citation>
    <scope>NUCLEOTIDE SEQUENCE [LARGE SCALE GENOMIC DNA]</scope>
    <source>
        <strain evidence="11 12">MB_m1</strain>
    </source>
</reference>
<evidence type="ECO:0000256" key="3">
    <source>
        <dbReference type="ARBA" id="ARBA00022617"/>
    </source>
</evidence>
<protein>
    <submittedName>
        <fullName evidence="11">Oxidase</fullName>
    </submittedName>
</protein>
<dbReference type="HOGENOM" id="CLU_029871_5_0_1"/>
<evidence type="ECO:0000256" key="9">
    <source>
        <dbReference type="SAM" id="SignalP"/>
    </source>
</evidence>
<dbReference type="PROSITE" id="PS51405">
    <property type="entry name" value="HEME_HALOPEROXIDASE"/>
    <property type="match status" value="1"/>
</dbReference>